<evidence type="ECO:0000313" key="8">
    <source>
        <dbReference type="Proteomes" id="UP000009882"/>
    </source>
</evidence>
<feature type="compositionally biased region" description="Basic residues" evidence="5">
    <location>
        <begin position="391"/>
        <end position="407"/>
    </location>
</feature>
<dbReference type="InterPro" id="IPR042563">
    <property type="entry name" value="Ribosomal_protein_eS8_euk"/>
</dbReference>
<dbReference type="GO" id="GO:1990904">
    <property type="term" value="C:ribonucleoprotein complex"/>
    <property type="evidence" value="ECO:0007669"/>
    <property type="project" value="UniProtKB-KW"/>
</dbReference>
<dbReference type="PANTHER" id="PTHR10394">
    <property type="entry name" value="40S RIBOSOMAL PROTEIN S8"/>
    <property type="match status" value="1"/>
</dbReference>
<dbReference type="EMBL" id="AKCT01000207">
    <property type="protein sequence ID" value="EKV11326.1"/>
    <property type="molecule type" value="Genomic_DNA"/>
</dbReference>
<dbReference type="FunFam" id="1.10.168.20:FF:000001">
    <property type="entry name" value="40S ribosomal protein S8"/>
    <property type="match status" value="1"/>
</dbReference>
<dbReference type="Pfam" id="PF01201">
    <property type="entry name" value="Ribosomal_S8e"/>
    <property type="match status" value="1"/>
</dbReference>
<sequence length="584" mass="66278">MATVEKTKQQPKKLPVQEDLSDGEDYDSADDYTDEEYEDEAPQAKTQKNKQLQKKSLQKQKQPVQEYDSDEYTDEDDYGSDEYEYSDDEALQPYSNENSDFKPSGGMDVLHKEEKSMLDEEGMKLRLELNLEIEVELKARIHGDLTLALILYTSHDKSATMSSKDFIIKHMNADHQESLILFLQAYCGITSTQAKNAHLEEISTSNLIITAHGTRYSVPIEPVMKDYSEARGRMVAMHKESLKRLGRSDITLTEYRAPYGIQAVIFVLCLLFYVTCFLRSNLQPGSDLYEYLGLQQVPWFPRLVCILQPYVVGVHIIETVALAVTQLKPLNVPVRSGLWWKWVASCFVEGYGSFSRIKQFVKEQKAKNGKSQAAHLETPPSIANMGISRDSRHKRSATGAKRAHYRKKRAFEKGRQPANTRIGTKRIHLVRTRGGNQKFRGLRLDSGNFSWGSEGISRKTRVIGVSFHPSNNELVRTNTLTKSAVVQIDAAPFRQWYEAHYGQPIGRRRQQKTDATEEKKSASVAKKQAARFADSGKTESAIERQFESGRLFAVVASRPGQSGRCDGYILEGEELAFYQKAIRK</sequence>
<dbReference type="InterPro" id="IPR037119">
    <property type="entry name" value="Haem_oxidase_HugZ-like_sf"/>
</dbReference>
<comment type="caution">
    <text evidence="7">The sequence shown here is derived from an EMBL/GenBank/DDBJ whole genome shotgun (WGS) entry which is preliminary data.</text>
</comment>
<dbReference type="Pfam" id="PF10615">
    <property type="entry name" value="DUF2470"/>
    <property type="match status" value="1"/>
</dbReference>
<dbReference type="GO" id="GO:0005840">
    <property type="term" value="C:ribosome"/>
    <property type="evidence" value="ECO:0007669"/>
    <property type="project" value="UniProtKB-KW"/>
</dbReference>
<proteinExistence type="inferred from homology"/>
<evidence type="ECO:0000256" key="5">
    <source>
        <dbReference type="SAM" id="MobiDB-lite"/>
    </source>
</evidence>
<dbReference type="InterPro" id="IPR022309">
    <property type="entry name" value="Ribosomal_Se8/biogenesis_NSA2"/>
</dbReference>
<dbReference type="Gene3D" id="3.10.290.70">
    <property type="match status" value="1"/>
</dbReference>
<accession>K9GDJ4</accession>
<dbReference type="GO" id="GO:0003735">
    <property type="term" value="F:structural constituent of ribosome"/>
    <property type="evidence" value="ECO:0007669"/>
    <property type="project" value="InterPro"/>
</dbReference>
<dbReference type="AlphaFoldDB" id="K9GDJ4"/>
<feature type="region of interest" description="Disordered" evidence="5">
    <location>
        <begin position="502"/>
        <end position="523"/>
    </location>
</feature>
<dbReference type="OrthoDB" id="5553410at2759"/>
<feature type="region of interest" description="Disordered" evidence="5">
    <location>
        <begin position="381"/>
        <end position="407"/>
    </location>
</feature>
<dbReference type="InterPro" id="IPR019595">
    <property type="entry name" value="DUF2470"/>
</dbReference>
<feature type="domain" description="DUF2470" evidence="6">
    <location>
        <begin position="164"/>
        <end position="237"/>
    </location>
</feature>
<dbReference type="HOGENOM" id="CLU_033354_0_0_1"/>
<comment type="similarity">
    <text evidence="1 4">Belongs to the eukaryotic ribosomal protein eS8 family.</text>
</comment>
<dbReference type="InParanoid" id="K9GDJ4"/>
<reference evidence="8" key="1">
    <citation type="journal article" date="2012" name="BMC Genomics">
        <title>Genome sequence of the necrotrophic fungus Penicillium digitatum, the main postharvest pathogen of citrus.</title>
        <authorList>
            <person name="Marcet-Houben M."/>
            <person name="Ballester A.-R."/>
            <person name="de la Fuente B."/>
            <person name="Harries E."/>
            <person name="Marcos J.F."/>
            <person name="Gonzalez-Candelas L."/>
            <person name="Gabaldon T."/>
        </authorList>
    </citation>
    <scope>NUCLEOTIDE SEQUENCE [LARGE SCALE GENOMIC DNA]</scope>
    <source>
        <strain evidence="8">PHI26 / CECT 20796</strain>
    </source>
</reference>
<dbReference type="InterPro" id="IPR001047">
    <property type="entry name" value="Ribosomal_eS8"/>
</dbReference>
<dbReference type="GO" id="GO:0006412">
    <property type="term" value="P:translation"/>
    <property type="evidence" value="ECO:0007669"/>
    <property type="project" value="InterPro"/>
</dbReference>
<feature type="compositionally biased region" description="Basic residues" evidence="5">
    <location>
        <begin position="47"/>
        <end position="58"/>
    </location>
</feature>
<dbReference type="Proteomes" id="UP000009882">
    <property type="component" value="Unassembled WGS sequence"/>
</dbReference>
<keyword evidence="2 4" id="KW-0689">Ribosomal protein</keyword>
<evidence type="ECO:0000256" key="4">
    <source>
        <dbReference type="RuleBase" id="RU000669"/>
    </source>
</evidence>
<dbReference type="NCBIfam" id="TIGR00307">
    <property type="entry name" value="eS8"/>
    <property type="match status" value="1"/>
</dbReference>
<dbReference type="Gene3D" id="1.10.168.20">
    <property type="entry name" value="Ribosomal protein S8e, subdomain"/>
    <property type="match status" value="1"/>
</dbReference>
<dbReference type="eggNOG" id="KOG3283">
    <property type="taxonomic scope" value="Eukaryota"/>
</dbReference>
<evidence type="ECO:0000259" key="6">
    <source>
        <dbReference type="Pfam" id="PF10615"/>
    </source>
</evidence>
<feature type="compositionally biased region" description="Acidic residues" evidence="5">
    <location>
        <begin position="67"/>
        <end position="90"/>
    </location>
</feature>
<feature type="region of interest" description="Disordered" evidence="5">
    <location>
        <begin position="1"/>
        <end position="107"/>
    </location>
</feature>
<dbReference type="STRING" id="1170229.K9GDJ4"/>
<dbReference type="Gene3D" id="3.20.180.10">
    <property type="entry name" value="PNP-oxidase-like"/>
    <property type="match status" value="1"/>
</dbReference>
<protein>
    <recommendedName>
        <fullName evidence="4">40S ribosomal protein S8</fullName>
    </recommendedName>
</protein>
<feature type="compositionally biased region" description="Basic and acidic residues" evidence="5">
    <location>
        <begin position="511"/>
        <end position="521"/>
    </location>
</feature>
<dbReference type="CDD" id="cd11380">
    <property type="entry name" value="Ribosomal_S8e_like"/>
    <property type="match status" value="1"/>
</dbReference>
<evidence type="ECO:0000256" key="2">
    <source>
        <dbReference type="ARBA" id="ARBA00022980"/>
    </source>
</evidence>
<name>K9GDJ4_PEND2</name>
<evidence type="ECO:0000256" key="3">
    <source>
        <dbReference type="ARBA" id="ARBA00023274"/>
    </source>
</evidence>
<keyword evidence="8" id="KW-1185">Reference proteome</keyword>
<organism evidence="7 8">
    <name type="scientific">Penicillium digitatum (strain PHI26 / CECT 20796)</name>
    <name type="common">Green mold</name>
    <dbReference type="NCBI Taxonomy" id="1170229"/>
    <lineage>
        <taxon>Eukaryota</taxon>
        <taxon>Fungi</taxon>
        <taxon>Dikarya</taxon>
        <taxon>Ascomycota</taxon>
        <taxon>Pezizomycotina</taxon>
        <taxon>Eurotiomycetes</taxon>
        <taxon>Eurotiomycetidae</taxon>
        <taxon>Eurotiales</taxon>
        <taxon>Aspergillaceae</taxon>
        <taxon>Penicillium</taxon>
    </lineage>
</organism>
<evidence type="ECO:0000313" key="7">
    <source>
        <dbReference type="EMBL" id="EKV11326.1"/>
    </source>
</evidence>
<keyword evidence="3 4" id="KW-0687">Ribonucleoprotein</keyword>
<feature type="compositionally biased region" description="Acidic residues" evidence="5">
    <location>
        <begin position="19"/>
        <end position="41"/>
    </location>
</feature>
<gene>
    <name evidence="7" type="ORF">PDIG_51630</name>
</gene>
<dbReference type="FunFam" id="3.10.290.70:FF:000006">
    <property type="entry name" value="40S ribosomal protein S8"/>
    <property type="match status" value="1"/>
</dbReference>
<evidence type="ECO:0000256" key="1">
    <source>
        <dbReference type="ARBA" id="ARBA00005257"/>
    </source>
</evidence>
<dbReference type="OMA" id="AICRIYC"/>